<reference evidence="1" key="1">
    <citation type="submission" date="2023-11" db="EMBL/GenBank/DDBJ databases">
        <authorList>
            <person name="Poullet M."/>
        </authorList>
    </citation>
    <scope>NUCLEOTIDE SEQUENCE</scope>
    <source>
        <strain evidence="1">E1834</strain>
    </source>
</reference>
<dbReference type="EMBL" id="CAVMJV010000055">
    <property type="protein sequence ID" value="CAK5084950.1"/>
    <property type="molecule type" value="Genomic_DNA"/>
</dbReference>
<comment type="caution">
    <text evidence="1">The sequence shown here is derived from an EMBL/GenBank/DDBJ whole genome shotgun (WGS) entry which is preliminary data.</text>
</comment>
<proteinExistence type="predicted"/>
<protein>
    <submittedName>
        <fullName evidence="1">Uncharacterized protein</fullName>
    </submittedName>
</protein>
<sequence length="130" mass="15428">MKYLVNYQEFTKLCKFSDKQLTNKYHNNNIFKDSPKGVPDEIKNLHPLYLSTVELKKLSFDSILKARGVCEQPEIRKEYKHYTEIIEFLKKLNIQFTPNNKGKKFSKHDRKNFKIITKYNPAANKENAIN</sequence>
<gene>
    <name evidence="1" type="ORF">MENTE1834_LOCUS32363</name>
</gene>
<accession>A0ACB1A0Z1</accession>
<evidence type="ECO:0000313" key="2">
    <source>
        <dbReference type="Proteomes" id="UP001497535"/>
    </source>
</evidence>
<dbReference type="Proteomes" id="UP001497535">
    <property type="component" value="Unassembled WGS sequence"/>
</dbReference>
<evidence type="ECO:0000313" key="1">
    <source>
        <dbReference type="EMBL" id="CAK5084950.1"/>
    </source>
</evidence>
<keyword evidence="2" id="KW-1185">Reference proteome</keyword>
<organism evidence="1 2">
    <name type="scientific">Meloidogyne enterolobii</name>
    <name type="common">Root-knot nematode worm</name>
    <name type="synonym">Meloidogyne mayaguensis</name>
    <dbReference type="NCBI Taxonomy" id="390850"/>
    <lineage>
        <taxon>Eukaryota</taxon>
        <taxon>Metazoa</taxon>
        <taxon>Ecdysozoa</taxon>
        <taxon>Nematoda</taxon>
        <taxon>Chromadorea</taxon>
        <taxon>Rhabditida</taxon>
        <taxon>Tylenchina</taxon>
        <taxon>Tylenchomorpha</taxon>
        <taxon>Tylenchoidea</taxon>
        <taxon>Meloidogynidae</taxon>
        <taxon>Meloidogyninae</taxon>
        <taxon>Meloidogyne</taxon>
    </lineage>
</organism>
<name>A0ACB1A0Z1_MELEN</name>